<keyword evidence="3" id="KW-1185">Reference proteome</keyword>
<evidence type="ECO:0000256" key="1">
    <source>
        <dbReference type="SAM" id="MobiDB-lite"/>
    </source>
</evidence>
<dbReference type="EMBL" id="BONN01000003">
    <property type="protein sequence ID" value="GIG32194.1"/>
    <property type="molecule type" value="Genomic_DNA"/>
</dbReference>
<comment type="caution">
    <text evidence="2">The sequence shown here is derived from an EMBL/GenBank/DDBJ whole genome shotgun (WGS) entry which is preliminary data.</text>
</comment>
<protein>
    <submittedName>
        <fullName evidence="2">Uncharacterized protein</fullName>
    </submittedName>
</protein>
<evidence type="ECO:0000313" key="3">
    <source>
        <dbReference type="Proteomes" id="UP000618382"/>
    </source>
</evidence>
<accession>A0ABQ4D917</accession>
<proteinExistence type="predicted"/>
<feature type="region of interest" description="Disordered" evidence="1">
    <location>
        <begin position="40"/>
        <end position="96"/>
    </location>
</feature>
<name>A0ABQ4D917_9CELL</name>
<organism evidence="2 3">
    <name type="scientific">Cellulomonas oligotrophica</name>
    <dbReference type="NCBI Taxonomy" id="931536"/>
    <lineage>
        <taxon>Bacteria</taxon>
        <taxon>Bacillati</taxon>
        <taxon>Actinomycetota</taxon>
        <taxon>Actinomycetes</taxon>
        <taxon>Micrococcales</taxon>
        <taxon>Cellulomonadaceae</taxon>
        <taxon>Cellulomonas</taxon>
    </lineage>
</organism>
<gene>
    <name evidence="2" type="ORF">Col01nite_13530</name>
</gene>
<reference evidence="2 3" key="1">
    <citation type="submission" date="2021-01" db="EMBL/GenBank/DDBJ databases">
        <title>Whole genome shotgun sequence of Cellulomonas oligotrophica NBRC 109435.</title>
        <authorList>
            <person name="Komaki H."/>
            <person name="Tamura T."/>
        </authorList>
    </citation>
    <scope>NUCLEOTIDE SEQUENCE [LARGE SCALE GENOMIC DNA]</scope>
    <source>
        <strain evidence="2 3">NBRC 109435</strain>
    </source>
</reference>
<evidence type="ECO:0000313" key="2">
    <source>
        <dbReference type="EMBL" id="GIG32194.1"/>
    </source>
</evidence>
<sequence length="96" mass="10317">MMVTCPPSAGAEAREADVVRRRGEKLDMTAWLAKYLLGPASVAPPQRPGRPATDAEREREQGLQAGFERVQDAAGRTYLVDRSTRPAPGSAPDPDA</sequence>
<dbReference type="Proteomes" id="UP000618382">
    <property type="component" value="Unassembled WGS sequence"/>
</dbReference>